<proteinExistence type="predicted"/>
<gene>
    <name evidence="3" type="ORF">C1I95_19070</name>
</gene>
<evidence type="ECO:0000313" key="3">
    <source>
        <dbReference type="EMBL" id="PZG15688.1"/>
    </source>
</evidence>
<evidence type="ECO:0000259" key="2">
    <source>
        <dbReference type="Pfam" id="PF13360"/>
    </source>
</evidence>
<dbReference type="Pfam" id="PF13360">
    <property type="entry name" value="PQQ_2"/>
    <property type="match status" value="1"/>
</dbReference>
<dbReference type="InterPro" id="IPR015943">
    <property type="entry name" value="WD40/YVTN_repeat-like_dom_sf"/>
</dbReference>
<dbReference type="EMBL" id="POTY01000120">
    <property type="protein sequence ID" value="PZG15688.1"/>
    <property type="molecule type" value="Genomic_DNA"/>
</dbReference>
<dbReference type="RefSeq" id="WP_111215175.1">
    <property type="nucleotide sequence ID" value="NZ_POTY01000120.1"/>
</dbReference>
<name>A0A2W2ETF0_9ACTN</name>
<reference evidence="3 4" key="1">
    <citation type="submission" date="2018-01" db="EMBL/GenBank/DDBJ databases">
        <title>Draft genome sequence of Jishengella sp. NA12.</title>
        <authorList>
            <person name="Sahin N."/>
            <person name="Ay H."/>
            <person name="Saygin H."/>
        </authorList>
    </citation>
    <scope>NUCLEOTIDE SEQUENCE [LARGE SCALE GENOMIC DNA]</scope>
    <source>
        <strain evidence="3 4">NA12</strain>
    </source>
</reference>
<feature type="region of interest" description="Disordered" evidence="1">
    <location>
        <begin position="1"/>
        <end position="26"/>
    </location>
</feature>
<dbReference type="InterPro" id="IPR011047">
    <property type="entry name" value="Quinoprotein_ADH-like_sf"/>
</dbReference>
<evidence type="ECO:0000313" key="4">
    <source>
        <dbReference type="Proteomes" id="UP000248924"/>
    </source>
</evidence>
<dbReference type="Proteomes" id="UP000248924">
    <property type="component" value="Unassembled WGS sequence"/>
</dbReference>
<organism evidence="3 4">
    <name type="scientific">Micromonospora craterilacus</name>
    <dbReference type="NCBI Taxonomy" id="1655439"/>
    <lineage>
        <taxon>Bacteria</taxon>
        <taxon>Bacillati</taxon>
        <taxon>Actinomycetota</taxon>
        <taxon>Actinomycetes</taxon>
        <taxon>Micromonosporales</taxon>
        <taxon>Micromonosporaceae</taxon>
        <taxon>Micromonospora</taxon>
    </lineage>
</organism>
<comment type="caution">
    <text evidence="3">The sequence shown here is derived from an EMBL/GenBank/DDBJ whole genome shotgun (WGS) entry which is preliminary data.</text>
</comment>
<accession>A0A2W2ETF0</accession>
<dbReference type="OrthoDB" id="3757373at2"/>
<dbReference type="AlphaFoldDB" id="A0A2W2ETF0"/>
<keyword evidence="4" id="KW-1185">Reference proteome</keyword>
<feature type="domain" description="Pyrrolo-quinoline quinone repeat" evidence="2">
    <location>
        <begin position="148"/>
        <end position="357"/>
    </location>
</feature>
<dbReference type="SUPFAM" id="SSF50998">
    <property type="entry name" value="Quinoprotein alcohol dehydrogenase-like"/>
    <property type="match status" value="1"/>
</dbReference>
<protein>
    <recommendedName>
        <fullName evidence="2">Pyrrolo-quinoline quinone repeat domain-containing protein</fullName>
    </recommendedName>
</protein>
<evidence type="ECO:0000256" key="1">
    <source>
        <dbReference type="SAM" id="MobiDB-lite"/>
    </source>
</evidence>
<dbReference type="Gene3D" id="2.130.10.10">
    <property type="entry name" value="YVTN repeat-like/Quinoprotein amine dehydrogenase"/>
    <property type="match status" value="1"/>
</dbReference>
<sequence>MTLIDLGELTEPTDPEPRRRRRPPSTRRLGAGVVALVVLLTLARAAPPAARVHATLPGGLASELILTESQIFAITPAPGVTDGTQELVAYPRPEHATVTPQRLAALWRVPVPDGHTVLWAESVDDLGVLVSTARERAVAPIDTTETRLFDIHTGQQRWRAPGFATLDASGRVLLRTFTVEEQVTLAAVELASGRELWSTWLPAGAWADYHEREGMIDAIVVSTTAGAVEVLDPATGAVRHRLPALDDEPVGYRRVSVIGDLVVVIRNSQTVTAYDVDGLVRRWQATMPLADYVTGCGDLLCARSSSGGTGLLDPDTGAVRGNTEVVDVLLAGNGRALAITSRRSTLGVILVDVATGEQLTDYGLWDLVASYEELPQLLGVRTLPDVGLLLARLDPAEARPHGVDVLVGVTGDCQYGYDLIACRRDDGSFGVWQLRG</sequence>
<dbReference type="InterPro" id="IPR002372">
    <property type="entry name" value="PQQ_rpt_dom"/>
</dbReference>